<gene>
    <name evidence="1" type="ORF">GGD53_003382</name>
</gene>
<comment type="caution">
    <text evidence="1">The sequence shown here is derived from an EMBL/GenBank/DDBJ whole genome shotgun (WGS) entry which is preliminary data.</text>
</comment>
<sequence length="31" mass="3405">MLNALEVVMRHDLKGSLGRCDFLDRKSAGDG</sequence>
<dbReference type="Proteomes" id="UP000524492">
    <property type="component" value="Unassembled WGS sequence"/>
</dbReference>
<organism evidence="1 2">
    <name type="scientific">Rhizobium aethiopicum</name>
    <dbReference type="NCBI Taxonomy" id="1138170"/>
    <lineage>
        <taxon>Bacteria</taxon>
        <taxon>Pseudomonadati</taxon>
        <taxon>Pseudomonadota</taxon>
        <taxon>Alphaproteobacteria</taxon>
        <taxon>Hyphomicrobiales</taxon>
        <taxon>Rhizobiaceae</taxon>
        <taxon>Rhizobium/Agrobacterium group</taxon>
        <taxon>Rhizobium</taxon>
    </lineage>
</organism>
<protein>
    <submittedName>
        <fullName evidence="1">Uncharacterized protein</fullName>
    </submittedName>
</protein>
<proteinExistence type="predicted"/>
<dbReference type="EMBL" id="JACIFV010000011">
    <property type="protein sequence ID" value="MBB4193218.1"/>
    <property type="molecule type" value="Genomic_DNA"/>
</dbReference>
<dbReference type="AlphaFoldDB" id="A0A7W6Q949"/>
<keyword evidence="2" id="KW-1185">Reference proteome</keyword>
<name>A0A7W6Q949_9HYPH</name>
<accession>A0A7W6Q949</accession>
<evidence type="ECO:0000313" key="2">
    <source>
        <dbReference type="Proteomes" id="UP000524492"/>
    </source>
</evidence>
<evidence type="ECO:0000313" key="1">
    <source>
        <dbReference type="EMBL" id="MBB4193218.1"/>
    </source>
</evidence>
<reference evidence="1 2" key="1">
    <citation type="submission" date="2020-08" db="EMBL/GenBank/DDBJ databases">
        <title>Genomic Encyclopedia of Type Strains, Phase IV (KMG-V): Genome sequencing to study the core and pangenomes of soil and plant-associated prokaryotes.</title>
        <authorList>
            <person name="Whitman W."/>
        </authorList>
    </citation>
    <scope>NUCLEOTIDE SEQUENCE [LARGE SCALE GENOMIC DNA]</scope>
    <source>
        <strain evidence="1 2">SEMIA 4074</strain>
    </source>
</reference>